<comment type="caution">
    <text evidence="2">The sequence shown here is derived from an EMBL/GenBank/DDBJ whole genome shotgun (WGS) entry which is preliminary data.</text>
</comment>
<name>A0AAE0ZUU5_9GAST</name>
<gene>
    <name evidence="2" type="ORF">RRG08_041538</name>
</gene>
<proteinExistence type="predicted"/>
<reference evidence="2" key="1">
    <citation type="journal article" date="2023" name="G3 (Bethesda)">
        <title>A reference genome for the long-term kleptoplast-retaining sea slug Elysia crispata morphotype clarki.</title>
        <authorList>
            <person name="Eastman K.E."/>
            <person name="Pendleton A.L."/>
            <person name="Shaikh M.A."/>
            <person name="Suttiyut T."/>
            <person name="Ogas R."/>
            <person name="Tomko P."/>
            <person name="Gavelis G."/>
            <person name="Widhalm J.R."/>
            <person name="Wisecaver J.H."/>
        </authorList>
    </citation>
    <scope>NUCLEOTIDE SEQUENCE</scope>
    <source>
        <strain evidence="2">ECLA1</strain>
    </source>
</reference>
<dbReference type="Proteomes" id="UP001283361">
    <property type="component" value="Unassembled WGS sequence"/>
</dbReference>
<feature type="compositionally biased region" description="Polar residues" evidence="1">
    <location>
        <begin position="47"/>
        <end position="56"/>
    </location>
</feature>
<protein>
    <submittedName>
        <fullName evidence="2">Uncharacterized protein</fullName>
    </submittedName>
</protein>
<evidence type="ECO:0000256" key="1">
    <source>
        <dbReference type="SAM" id="MobiDB-lite"/>
    </source>
</evidence>
<evidence type="ECO:0000313" key="3">
    <source>
        <dbReference type="Proteomes" id="UP001283361"/>
    </source>
</evidence>
<keyword evidence="3" id="KW-1185">Reference proteome</keyword>
<organism evidence="2 3">
    <name type="scientific">Elysia crispata</name>
    <name type="common">lettuce slug</name>
    <dbReference type="NCBI Taxonomy" id="231223"/>
    <lineage>
        <taxon>Eukaryota</taxon>
        <taxon>Metazoa</taxon>
        <taxon>Spiralia</taxon>
        <taxon>Lophotrochozoa</taxon>
        <taxon>Mollusca</taxon>
        <taxon>Gastropoda</taxon>
        <taxon>Heterobranchia</taxon>
        <taxon>Euthyneura</taxon>
        <taxon>Panpulmonata</taxon>
        <taxon>Sacoglossa</taxon>
        <taxon>Placobranchoidea</taxon>
        <taxon>Plakobranchidae</taxon>
        <taxon>Elysia</taxon>
    </lineage>
</organism>
<accession>A0AAE0ZUU5</accession>
<dbReference type="EMBL" id="JAWDGP010003268">
    <property type="protein sequence ID" value="KAK3775825.1"/>
    <property type="molecule type" value="Genomic_DNA"/>
</dbReference>
<dbReference type="AlphaFoldDB" id="A0AAE0ZUU5"/>
<evidence type="ECO:0000313" key="2">
    <source>
        <dbReference type="EMBL" id="KAK3775825.1"/>
    </source>
</evidence>
<feature type="region of interest" description="Disordered" evidence="1">
    <location>
        <begin position="46"/>
        <end position="67"/>
    </location>
</feature>
<sequence length="67" mass="7542">MESGREMGKSLTNEVPLRSQSKPLLELADQFDQSSFDSLRPVRLNHPLTNSTNHPLTISDEFDSTIL</sequence>